<dbReference type="SUPFAM" id="SSF48498">
    <property type="entry name" value="Tetracyclin repressor-like, C-terminal domain"/>
    <property type="match status" value="1"/>
</dbReference>
<dbReference type="GO" id="GO:0003700">
    <property type="term" value="F:DNA-binding transcription factor activity"/>
    <property type="evidence" value="ECO:0007669"/>
    <property type="project" value="TreeGrafter"/>
</dbReference>
<dbReference type="InterPro" id="IPR036271">
    <property type="entry name" value="Tet_transcr_reg_TetR-rel_C_sf"/>
</dbReference>
<dbReference type="PROSITE" id="PS50977">
    <property type="entry name" value="HTH_TETR_2"/>
    <property type="match status" value="1"/>
</dbReference>
<keyword evidence="2 4" id="KW-0238">DNA-binding</keyword>
<dbReference type="InterPro" id="IPR004111">
    <property type="entry name" value="Repressor_TetR_C"/>
</dbReference>
<feature type="DNA-binding region" description="H-T-H motif" evidence="4">
    <location>
        <begin position="91"/>
        <end position="110"/>
    </location>
</feature>
<dbReference type="GO" id="GO:0000976">
    <property type="term" value="F:transcription cis-regulatory region binding"/>
    <property type="evidence" value="ECO:0007669"/>
    <property type="project" value="TreeGrafter"/>
</dbReference>
<reference evidence="6 7" key="1">
    <citation type="submission" date="2019-11" db="EMBL/GenBank/DDBJ databases">
        <authorList>
            <person name="He Y."/>
        </authorList>
    </citation>
    <scope>NUCLEOTIDE SEQUENCE [LARGE SCALE GENOMIC DNA]</scope>
    <source>
        <strain evidence="6 7">SCSIO 58843</strain>
    </source>
</reference>
<accession>A0A5Q2RC69</accession>
<dbReference type="SUPFAM" id="SSF46689">
    <property type="entry name" value="Homeodomain-like"/>
    <property type="match status" value="1"/>
</dbReference>
<dbReference type="Pfam" id="PF00440">
    <property type="entry name" value="TetR_N"/>
    <property type="match status" value="1"/>
</dbReference>
<name>A0A5Q2RC69_9ACTN</name>
<proteinExistence type="predicted"/>
<dbReference type="PANTHER" id="PTHR30055">
    <property type="entry name" value="HTH-TYPE TRANSCRIPTIONAL REGULATOR RUTR"/>
    <property type="match status" value="1"/>
</dbReference>
<dbReference type="PANTHER" id="PTHR30055:SF151">
    <property type="entry name" value="TRANSCRIPTIONAL REGULATORY PROTEIN"/>
    <property type="match status" value="1"/>
</dbReference>
<evidence type="ECO:0000256" key="2">
    <source>
        <dbReference type="ARBA" id="ARBA00023125"/>
    </source>
</evidence>
<organism evidence="6 7">
    <name type="scientific">Actinomarinicola tropica</name>
    <dbReference type="NCBI Taxonomy" id="2789776"/>
    <lineage>
        <taxon>Bacteria</taxon>
        <taxon>Bacillati</taxon>
        <taxon>Actinomycetota</taxon>
        <taxon>Acidimicrobiia</taxon>
        <taxon>Acidimicrobiales</taxon>
        <taxon>Iamiaceae</taxon>
        <taxon>Actinomarinicola</taxon>
    </lineage>
</organism>
<dbReference type="Proteomes" id="UP000334019">
    <property type="component" value="Chromosome"/>
</dbReference>
<dbReference type="Pfam" id="PF02909">
    <property type="entry name" value="TetR_C_1"/>
    <property type="match status" value="1"/>
</dbReference>
<keyword evidence="3" id="KW-0804">Transcription</keyword>
<dbReference type="InterPro" id="IPR050109">
    <property type="entry name" value="HTH-type_TetR-like_transc_reg"/>
</dbReference>
<gene>
    <name evidence="6" type="ORF">GH723_04575</name>
</gene>
<keyword evidence="7" id="KW-1185">Reference proteome</keyword>
<feature type="domain" description="HTH tetR-type" evidence="5">
    <location>
        <begin position="68"/>
        <end position="128"/>
    </location>
</feature>
<dbReference type="EMBL" id="CP045851">
    <property type="protein sequence ID" value="QGG94438.1"/>
    <property type="molecule type" value="Genomic_DNA"/>
</dbReference>
<evidence type="ECO:0000256" key="4">
    <source>
        <dbReference type="PROSITE-ProRule" id="PRU00335"/>
    </source>
</evidence>
<dbReference type="AlphaFoldDB" id="A0A5Q2RC69"/>
<protein>
    <submittedName>
        <fullName evidence="6">TetR family transcriptional regulator</fullName>
    </submittedName>
</protein>
<dbReference type="KEGG" id="atq:GH723_04575"/>
<dbReference type="InterPro" id="IPR009057">
    <property type="entry name" value="Homeodomain-like_sf"/>
</dbReference>
<dbReference type="GO" id="GO:0045892">
    <property type="term" value="P:negative regulation of DNA-templated transcription"/>
    <property type="evidence" value="ECO:0007669"/>
    <property type="project" value="InterPro"/>
</dbReference>
<dbReference type="Gene3D" id="1.10.357.10">
    <property type="entry name" value="Tetracycline Repressor, domain 2"/>
    <property type="match status" value="1"/>
</dbReference>
<sequence>MARNTTRAPSADRTRILRIAPSDHGGAVPRTIGGMSQAVDDLAPEPGSAAWWAAHADRLARRRPRTGGLTIERIVDTAVAIIDAEGLDALTVRNLAARFETSSATLYRHVASVEELRVLVVDHVLGEVRIPGDSVSAAERVVALGLELRRVLLAHPGVVPALPAAPLLGPNAQRGAEAGFASLLALGLPEEEAVPAYLALIDFVLGSVFFDSASGVHGRTLGIDGDDVVASGLHTFLHGLARAD</sequence>
<keyword evidence="1" id="KW-0805">Transcription regulation</keyword>
<evidence type="ECO:0000256" key="1">
    <source>
        <dbReference type="ARBA" id="ARBA00023015"/>
    </source>
</evidence>
<evidence type="ECO:0000256" key="3">
    <source>
        <dbReference type="ARBA" id="ARBA00023163"/>
    </source>
</evidence>
<evidence type="ECO:0000313" key="6">
    <source>
        <dbReference type="EMBL" id="QGG94438.1"/>
    </source>
</evidence>
<evidence type="ECO:0000259" key="5">
    <source>
        <dbReference type="PROSITE" id="PS50977"/>
    </source>
</evidence>
<dbReference type="InterPro" id="IPR001647">
    <property type="entry name" value="HTH_TetR"/>
</dbReference>
<evidence type="ECO:0000313" key="7">
    <source>
        <dbReference type="Proteomes" id="UP000334019"/>
    </source>
</evidence>